<evidence type="ECO:0000313" key="1">
    <source>
        <dbReference type="EMBL" id="MCV9386645.1"/>
    </source>
</evidence>
<keyword evidence="2" id="KW-1185">Reference proteome</keyword>
<dbReference type="EMBL" id="JAOYOD010000001">
    <property type="protein sequence ID" value="MCV9386645.1"/>
    <property type="molecule type" value="Genomic_DNA"/>
</dbReference>
<name>A0ABT3CSH0_9BACT</name>
<dbReference type="InterPro" id="IPR036278">
    <property type="entry name" value="Sialidase_sf"/>
</dbReference>
<proteinExistence type="predicted"/>
<evidence type="ECO:0000313" key="2">
    <source>
        <dbReference type="Proteomes" id="UP001300692"/>
    </source>
</evidence>
<protein>
    <submittedName>
        <fullName evidence="1">BNR repeat-containing protein</fullName>
    </submittedName>
</protein>
<accession>A0ABT3CSH0</accession>
<dbReference type="Pfam" id="PF15892">
    <property type="entry name" value="BNR_4"/>
    <property type="match status" value="1"/>
</dbReference>
<dbReference type="SUPFAM" id="SSF50939">
    <property type="entry name" value="Sialidases"/>
    <property type="match status" value="1"/>
</dbReference>
<gene>
    <name evidence="1" type="ORF">N7U62_08225</name>
</gene>
<sequence length="477" mass="53574">MNLSRAVSRPEDTSSWHNINEKMKFRHLLSITIALLGSNSTFSQSTNEYVNYFSNNAFGNPIVGKAGEHYKGVTYVAYQGEKEDSYVAAYHHETRKWIGPYKAGTSLLGKTPGMKIDNHGKPTLVVDGEGYIHVVFGGHGGTKDLGENTLGNYFKGKQIHVKTKKPMDISSWEVVDNITPFGTYSQFLKMDNGDIYLIFRHGAHRSNWVYQISKDNGRTFTPKVSFLDAKPTEEDVNDWDSWYIDLARGEGNDILVSYNYHFCKSSKKGHDGERHHGYFMKLDTDSKEWFNVKGEKLAIPVTKEQADTMTLVKNTGDLWNHIGKVGLSKDGLPRVSWYEGEHDGSKHGGPKQLVGYQWTGSQWIGSRSNLPIEARGEIRAISIDSVSYLLGSMQQNMGEVAWWHGVDGGVNFSKGEVLLKHNGEKITLSHFIRNSHPDAMILATQKIKGTDYSKIFLLGENGAIERTKNEADILEIE</sequence>
<comment type="caution">
    <text evidence="1">The sequence shown here is derived from an EMBL/GenBank/DDBJ whole genome shotgun (WGS) entry which is preliminary data.</text>
</comment>
<organism evidence="1 2">
    <name type="scientific">Reichenbachiella ulvae</name>
    <dbReference type="NCBI Taxonomy" id="2980104"/>
    <lineage>
        <taxon>Bacteria</taxon>
        <taxon>Pseudomonadati</taxon>
        <taxon>Bacteroidota</taxon>
        <taxon>Cytophagia</taxon>
        <taxon>Cytophagales</taxon>
        <taxon>Reichenbachiellaceae</taxon>
        <taxon>Reichenbachiella</taxon>
    </lineage>
</organism>
<reference evidence="1 2" key="1">
    <citation type="submission" date="2022-10" db="EMBL/GenBank/DDBJ databases">
        <title>Comparative genomics and taxonomic characterization of three novel marine species of genus Reichenbachiella exhibiting antioxidant and polysaccharide degradation activities.</title>
        <authorList>
            <person name="Muhammad N."/>
            <person name="Lee Y.-J."/>
            <person name="Ko J."/>
            <person name="Kim S.-G."/>
        </authorList>
    </citation>
    <scope>NUCLEOTIDE SEQUENCE [LARGE SCALE GENOMIC DNA]</scope>
    <source>
        <strain evidence="1 2">ABR2-5</strain>
    </source>
</reference>
<dbReference type="Proteomes" id="UP001300692">
    <property type="component" value="Unassembled WGS sequence"/>
</dbReference>
<dbReference type="RefSeq" id="WP_264137458.1">
    <property type="nucleotide sequence ID" value="NZ_JAOYOD010000001.1"/>
</dbReference>